<dbReference type="EMBL" id="LNYT01000007">
    <property type="protein sequence ID" value="KTD48823.1"/>
    <property type="molecule type" value="Genomic_DNA"/>
</dbReference>
<dbReference type="STRING" id="458.Lrub_1174"/>
<dbReference type="OrthoDB" id="5651919at2"/>
<reference evidence="3 4" key="1">
    <citation type="submission" date="2015-11" db="EMBL/GenBank/DDBJ databases">
        <title>Genomic analysis of 38 Legionella species identifies large and diverse effector repertoires.</title>
        <authorList>
            <person name="Burstein D."/>
            <person name="Amaro F."/>
            <person name="Zusman T."/>
            <person name="Lifshitz Z."/>
            <person name="Cohen O."/>
            <person name="Gilbert J.A."/>
            <person name="Pupko T."/>
            <person name="Shuman H.A."/>
            <person name="Segal G."/>
        </authorList>
    </citation>
    <scope>NUCLEOTIDE SEQUENCE [LARGE SCALE GENOMIC DNA]</scope>
    <source>
        <strain evidence="3 4">WA-270A-C2</strain>
    </source>
</reference>
<dbReference type="AlphaFoldDB" id="A0A0W0XVJ9"/>
<feature type="region of interest" description="Disordered" evidence="2">
    <location>
        <begin position="382"/>
        <end position="405"/>
    </location>
</feature>
<evidence type="ECO:0000313" key="3">
    <source>
        <dbReference type="EMBL" id="KTD48823.1"/>
    </source>
</evidence>
<feature type="coiled-coil region" evidence="1">
    <location>
        <begin position="195"/>
        <end position="347"/>
    </location>
</feature>
<keyword evidence="1" id="KW-0175">Coiled coil</keyword>
<dbReference type="RefSeq" id="WP_058531255.1">
    <property type="nucleotide sequence ID" value="NZ_CAAAIN010000001.1"/>
</dbReference>
<evidence type="ECO:0000256" key="2">
    <source>
        <dbReference type="SAM" id="MobiDB-lite"/>
    </source>
</evidence>
<protein>
    <submittedName>
        <fullName evidence="3">Uncharacterized protein</fullName>
    </submittedName>
</protein>
<evidence type="ECO:0000313" key="4">
    <source>
        <dbReference type="Proteomes" id="UP000054608"/>
    </source>
</evidence>
<comment type="caution">
    <text evidence="3">The sequence shown here is derived from an EMBL/GenBank/DDBJ whole genome shotgun (WGS) entry which is preliminary data.</text>
</comment>
<name>A0A0W0XVJ9_9GAMM</name>
<dbReference type="PATRIC" id="fig|458.5.peg.1214"/>
<accession>A0A0W0XVJ9</accession>
<keyword evidence="4" id="KW-1185">Reference proteome</keyword>
<organism evidence="3 4">
    <name type="scientific">Legionella rubrilucens</name>
    <dbReference type="NCBI Taxonomy" id="458"/>
    <lineage>
        <taxon>Bacteria</taxon>
        <taxon>Pseudomonadati</taxon>
        <taxon>Pseudomonadota</taxon>
        <taxon>Gammaproteobacteria</taxon>
        <taxon>Legionellales</taxon>
        <taxon>Legionellaceae</taxon>
        <taxon>Legionella</taxon>
    </lineage>
</organism>
<dbReference type="Proteomes" id="UP000054608">
    <property type="component" value="Unassembled WGS sequence"/>
</dbReference>
<evidence type="ECO:0000256" key="1">
    <source>
        <dbReference type="SAM" id="Coils"/>
    </source>
</evidence>
<sequence length="405" mass="46017">MSRLQELINTVAQIIINYYEETQSQNIDIPLELLYAKPHDEFMSELDKIIQKATSKGYHDRLSLLQYARQVVNDIRPLVEKGTPLSPEEELLVKNTLKSFVADCGLLLKTDQGKKLSILYGNDTWEMKGCIRGVMGRYNYAVSGTVLNDLLFSSPKSKFQFPLFPSPMQDKTTLSEIESMITIFINQHQNPLKKHAELKKENERLKKQCEELMSLNKQTEESAAARYDLLVKNHQSLEKKLEQQEATSQQKEEELKLKIQTLELALSESRAAYSLLEEQHLLVKQTSDEQQVSAEKELDKLKMALASKSEESTGSLTTEIASLKELLKRETEAKQLLEAEVSKLREENSTARYLSPKNPMVDLMLRQPQQFRYGGLLFGKYPSSSPGIPSEQSKGASPSLNPLSE</sequence>
<gene>
    <name evidence="3" type="ORF">Lrub_1174</name>
</gene>
<proteinExistence type="predicted"/>